<accession>A0AAD5LN56</accession>
<dbReference type="AlphaFoldDB" id="A0AAD5LN56"/>
<proteinExistence type="predicted"/>
<sequence>MLTHSTTIFLALLIGSLTNTVTCHWKNGKLAGSHGHLMRTREEKCPPGMRMVVGTNSPGLLAGNFAAMCEPWNNGVAFPHGPSKAFIQPNAAFVHPAGIFKQPLHAASTDVIGLHWAGLKKGFVSKGLSLKSALHAGLGTKFSKHAIKHSLKSKF</sequence>
<evidence type="ECO:0000313" key="2">
    <source>
        <dbReference type="EMBL" id="KAI9565343.1"/>
    </source>
</evidence>
<gene>
    <name evidence="2" type="ORF">GHT06_009135</name>
</gene>
<evidence type="ECO:0000256" key="1">
    <source>
        <dbReference type="SAM" id="SignalP"/>
    </source>
</evidence>
<feature type="signal peptide" evidence="1">
    <location>
        <begin position="1"/>
        <end position="23"/>
    </location>
</feature>
<name>A0AAD5LN56_9CRUS</name>
<comment type="caution">
    <text evidence="2">The sequence shown here is derived from an EMBL/GenBank/DDBJ whole genome shotgun (WGS) entry which is preliminary data.</text>
</comment>
<evidence type="ECO:0000313" key="3">
    <source>
        <dbReference type="Proteomes" id="UP000820818"/>
    </source>
</evidence>
<feature type="chain" id="PRO_5042028591" evidence="1">
    <location>
        <begin position="24"/>
        <end position="155"/>
    </location>
</feature>
<keyword evidence="3" id="KW-1185">Reference proteome</keyword>
<dbReference type="Proteomes" id="UP000820818">
    <property type="component" value="Linkage Group LG1"/>
</dbReference>
<protein>
    <submittedName>
        <fullName evidence="2">Uncharacterized protein</fullName>
    </submittedName>
</protein>
<keyword evidence="1" id="KW-0732">Signal</keyword>
<reference evidence="2 3" key="1">
    <citation type="submission" date="2022-05" db="EMBL/GenBank/DDBJ databases">
        <title>A multi-omics perspective on studying reproductive biology in Daphnia sinensis.</title>
        <authorList>
            <person name="Jia J."/>
        </authorList>
    </citation>
    <scope>NUCLEOTIDE SEQUENCE [LARGE SCALE GENOMIC DNA]</scope>
    <source>
        <strain evidence="2 3">WSL</strain>
    </source>
</reference>
<organism evidence="2 3">
    <name type="scientific">Daphnia sinensis</name>
    <dbReference type="NCBI Taxonomy" id="1820382"/>
    <lineage>
        <taxon>Eukaryota</taxon>
        <taxon>Metazoa</taxon>
        <taxon>Ecdysozoa</taxon>
        <taxon>Arthropoda</taxon>
        <taxon>Crustacea</taxon>
        <taxon>Branchiopoda</taxon>
        <taxon>Diplostraca</taxon>
        <taxon>Cladocera</taxon>
        <taxon>Anomopoda</taxon>
        <taxon>Daphniidae</taxon>
        <taxon>Daphnia</taxon>
        <taxon>Daphnia similis group</taxon>
    </lineage>
</organism>
<dbReference type="EMBL" id="WJBH02000001">
    <property type="protein sequence ID" value="KAI9565343.1"/>
    <property type="molecule type" value="Genomic_DNA"/>
</dbReference>